<protein>
    <submittedName>
        <fullName evidence="2">Stp1/IreP family PP2C-type Ser/Thr phosphatase</fullName>
    </submittedName>
</protein>
<gene>
    <name evidence="2" type="ORF">ENL71_03400</name>
</gene>
<dbReference type="CDD" id="cd00143">
    <property type="entry name" value="PP2Cc"/>
    <property type="match status" value="1"/>
</dbReference>
<dbReference type="EMBL" id="DRUZ01000040">
    <property type="protein sequence ID" value="HHS01567.1"/>
    <property type="molecule type" value="Genomic_DNA"/>
</dbReference>
<dbReference type="Gene3D" id="3.60.40.10">
    <property type="entry name" value="PPM-type phosphatase domain"/>
    <property type="match status" value="1"/>
</dbReference>
<dbReference type="PANTHER" id="PTHR47992">
    <property type="entry name" value="PROTEIN PHOSPHATASE"/>
    <property type="match status" value="1"/>
</dbReference>
<sequence>MKCVKYVALTEKGNIRANNEDYYLVYTGEDGLNVFLIADGMGGHSAGEVASSLACKYVLDYILLNQKSLEYSLKETIKEAYKYANQKIIHHQMKNPVLYGMGTTLAGLFCYRDKIFISNIGDSRVYIVDSNEIRQITEDHSLVYEMFKDGKITKEEIYTHPKRNIITRAVGIEEDLEVDVYELTRDESQHYYFLLCTDGLTNMVLESYIQKIFEENSFDEIGKTLIEKALEAGGTDNITVIYLLV</sequence>
<dbReference type="InterPro" id="IPR001932">
    <property type="entry name" value="PPM-type_phosphatase-like_dom"/>
</dbReference>
<dbReference type="SMART" id="SM00331">
    <property type="entry name" value="PP2C_SIG"/>
    <property type="match status" value="1"/>
</dbReference>
<dbReference type="NCBIfam" id="NF033484">
    <property type="entry name" value="Stp1_PP2C_phos"/>
    <property type="match status" value="1"/>
</dbReference>
<accession>A0A7C5V1W1</accession>
<proteinExistence type="predicted"/>
<organism evidence="2">
    <name type="scientific">Caldicellulosiruptor owensensis</name>
    <dbReference type="NCBI Taxonomy" id="55205"/>
    <lineage>
        <taxon>Bacteria</taxon>
        <taxon>Bacillati</taxon>
        <taxon>Bacillota</taxon>
        <taxon>Bacillota incertae sedis</taxon>
        <taxon>Caldicellulosiruptorales</taxon>
        <taxon>Caldicellulosiruptoraceae</taxon>
        <taxon>Caldicellulosiruptor</taxon>
    </lineage>
</organism>
<feature type="domain" description="PPM-type phosphatase" evidence="1">
    <location>
        <begin position="5"/>
        <end position="245"/>
    </location>
</feature>
<dbReference type="InterPro" id="IPR036457">
    <property type="entry name" value="PPM-type-like_dom_sf"/>
</dbReference>
<dbReference type="Pfam" id="PF13672">
    <property type="entry name" value="PP2C_2"/>
    <property type="match status" value="1"/>
</dbReference>
<dbReference type="PROSITE" id="PS51746">
    <property type="entry name" value="PPM_2"/>
    <property type="match status" value="1"/>
</dbReference>
<dbReference type="InterPro" id="IPR015655">
    <property type="entry name" value="PP2C"/>
</dbReference>
<evidence type="ECO:0000259" key="1">
    <source>
        <dbReference type="PROSITE" id="PS51746"/>
    </source>
</evidence>
<name>A0A7C5V1W1_9FIRM</name>
<dbReference type="SMART" id="SM00332">
    <property type="entry name" value="PP2Cc"/>
    <property type="match status" value="1"/>
</dbReference>
<evidence type="ECO:0000313" key="2">
    <source>
        <dbReference type="EMBL" id="HHS01567.1"/>
    </source>
</evidence>
<comment type="caution">
    <text evidence="2">The sequence shown here is derived from an EMBL/GenBank/DDBJ whole genome shotgun (WGS) entry which is preliminary data.</text>
</comment>
<reference evidence="2" key="1">
    <citation type="journal article" date="2020" name="mSystems">
        <title>Genome- and Community-Level Interaction Insights into Carbon Utilization and Element Cycling Functions of Hydrothermarchaeota in Hydrothermal Sediment.</title>
        <authorList>
            <person name="Zhou Z."/>
            <person name="Liu Y."/>
            <person name="Xu W."/>
            <person name="Pan J."/>
            <person name="Luo Z.H."/>
            <person name="Li M."/>
        </authorList>
    </citation>
    <scope>NUCLEOTIDE SEQUENCE [LARGE SCALE GENOMIC DNA]</scope>
    <source>
        <strain evidence="2">SpSt-102</strain>
    </source>
</reference>
<dbReference type="AlphaFoldDB" id="A0A7C5V1W1"/>
<dbReference type="GO" id="GO:0004722">
    <property type="term" value="F:protein serine/threonine phosphatase activity"/>
    <property type="evidence" value="ECO:0007669"/>
    <property type="project" value="InterPro"/>
</dbReference>
<dbReference type="SUPFAM" id="SSF81606">
    <property type="entry name" value="PP2C-like"/>
    <property type="match status" value="1"/>
</dbReference>